<dbReference type="Pfam" id="PF20177">
    <property type="entry name" value="DUF6542"/>
    <property type="match status" value="1"/>
</dbReference>
<proteinExistence type="predicted"/>
<evidence type="ECO:0000259" key="2">
    <source>
        <dbReference type="Pfam" id="PF20177"/>
    </source>
</evidence>
<keyword evidence="1" id="KW-0812">Transmembrane</keyword>
<dbReference type="EMBL" id="BMCK01000002">
    <property type="protein sequence ID" value="GGD14842.1"/>
    <property type="molecule type" value="Genomic_DNA"/>
</dbReference>
<accession>A0ABQ1Q6G2</accession>
<keyword evidence="4" id="KW-1185">Reference proteome</keyword>
<sequence>MAYFWPVTPDQPSWLYGTEPRRQVVALGFALVLSAVALDYLMSGHLSLFFDLCFITLCLYLAIRVEQSALSLGAMLPPALMLAVLVLLGLAAPQVVARADDAVVQAVVTGLTNHSVALVAGWALALIALEGRRRGVLSSDDR</sequence>
<keyword evidence="1" id="KW-1133">Transmembrane helix</keyword>
<evidence type="ECO:0000256" key="1">
    <source>
        <dbReference type="SAM" id="Phobius"/>
    </source>
</evidence>
<feature type="domain" description="DUF6542" evidence="2">
    <location>
        <begin position="22"/>
        <end position="127"/>
    </location>
</feature>
<dbReference type="Proteomes" id="UP000630594">
    <property type="component" value="Unassembled WGS sequence"/>
</dbReference>
<feature type="transmembrane region" description="Helical" evidence="1">
    <location>
        <begin position="102"/>
        <end position="129"/>
    </location>
</feature>
<evidence type="ECO:0000313" key="4">
    <source>
        <dbReference type="Proteomes" id="UP000630594"/>
    </source>
</evidence>
<reference evidence="4" key="1">
    <citation type="journal article" date="2019" name="Int. J. Syst. Evol. Microbiol.">
        <title>The Global Catalogue of Microorganisms (GCM) 10K type strain sequencing project: providing services to taxonomists for standard genome sequencing and annotation.</title>
        <authorList>
            <consortium name="The Broad Institute Genomics Platform"/>
            <consortium name="The Broad Institute Genome Sequencing Center for Infectious Disease"/>
            <person name="Wu L."/>
            <person name="Ma J."/>
        </authorList>
    </citation>
    <scope>NUCLEOTIDE SEQUENCE [LARGE SCALE GENOMIC DNA]</scope>
    <source>
        <strain evidence="4">CCM 7403</strain>
    </source>
</reference>
<organism evidence="3 4">
    <name type="scientific">Nocardioides daphniae</name>
    <dbReference type="NCBI Taxonomy" id="402297"/>
    <lineage>
        <taxon>Bacteria</taxon>
        <taxon>Bacillati</taxon>
        <taxon>Actinomycetota</taxon>
        <taxon>Actinomycetes</taxon>
        <taxon>Propionibacteriales</taxon>
        <taxon>Nocardioidaceae</taxon>
        <taxon>Nocardioides</taxon>
    </lineage>
</organism>
<protein>
    <recommendedName>
        <fullName evidence="2">DUF6542 domain-containing protein</fullName>
    </recommendedName>
</protein>
<dbReference type="InterPro" id="IPR046672">
    <property type="entry name" value="DUF6542"/>
</dbReference>
<feature type="transmembrane region" description="Helical" evidence="1">
    <location>
        <begin position="75"/>
        <end position="96"/>
    </location>
</feature>
<gene>
    <name evidence="3" type="ORF">GCM10007231_12270</name>
</gene>
<comment type="caution">
    <text evidence="3">The sequence shown here is derived from an EMBL/GenBank/DDBJ whole genome shotgun (WGS) entry which is preliminary data.</text>
</comment>
<evidence type="ECO:0000313" key="3">
    <source>
        <dbReference type="EMBL" id="GGD14842.1"/>
    </source>
</evidence>
<name>A0ABQ1Q6G2_9ACTN</name>
<keyword evidence="1" id="KW-0472">Membrane</keyword>
<feature type="transmembrane region" description="Helical" evidence="1">
    <location>
        <begin position="47"/>
        <end position="63"/>
    </location>
</feature>